<dbReference type="RefSeq" id="WP_434026446.1">
    <property type="nucleotide sequence ID" value="NZ_BNBA01000019.1"/>
</dbReference>
<dbReference type="Pfam" id="PF03544">
    <property type="entry name" value="TonB_C"/>
    <property type="match status" value="1"/>
</dbReference>
<sequence length="294" mass="32359">MGNKERNAKMWRSGLLLVALAVGAMPAMANGPGAVRKQIESSLLVAGKIDIEPDGSVSNVTFEQQEKLPEGVVGFVRDSALQWKFEPIVVDGRPTRARAPMNVRVVAKKLQDDRYKIEIRSASFETYDPDSRESITKNVMVPPRYPMGPAKAGIGGDVYLLVKVGRDGAVQDVVAEQVNLRIVASEGEMRKLRKVFADSSIAAARLWTFHPPSEGKRADAPFWVVRMPISYRLNSETRFDEYGRWNSYVPGPREPVSWGSQDDRAGFSPDALAEGGVYMANQEGPRLLTPLQGG</sequence>
<dbReference type="Gene3D" id="3.30.1150.10">
    <property type="match status" value="1"/>
</dbReference>
<accession>A0A919F8V0</accession>
<evidence type="ECO:0000313" key="4">
    <source>
        <dbReference type="Proteomes" id="UP000623958"/>
    </source>
</evidence>
<dbReference type="SUPFAM" id="SSF74653">
    <property type="entry name" value="TolA/TonB C-terminal domain"/>
    <property type="match status" value="1"/>
</dbReference>
<dbReference type="PROSITE" id="PS52015">
    <property type="entry name" value="TONB_CTD"/>
    <property type="match status" value="1"/>
</dbReference>
<gene>
    <name evidence="3" type="ORF">GCM10009090_25000</name>
</gene>
<evidence type="ECO:0000313" key="3">
    <source>
        <dbReference type="EMBL" id="GHH55953.1"/>
    </source>
</evidence>
<evidence type="ECO:0000259" key="2">
    <source>
        <dbReference type="PROSITE" id="PS52015"/>
    </source>
</evidence>
<protein>
    <recommendedName>
        <fullName evidence="2">TonB C-terminal domain-containing protein</fullName>
    </recommendedName>
</protein>
<organism evidence="3 4">
    <name type="scientific">Xanthomonas boreopolis</name>
    <dbReference type="NCBI Taxonomy" id="86183"/>
    <lineage>
        <taxon>Bacteria</taxon>
        <taxon>Pseudomonadati</taxon>
        <taxon>Pseudomonadota</taxon>
        <taxon>Gammaproteobacteria</taxon>
        <taxon>Lysobacterales</taxon>
        <taxon>Lysobacteraceae</taxon>
        <taxon>Xanthomonas</taxon>
    </lineage>
</organism>
<keyword evidence="1" id="KW-0732">Signal</keyword>
<feature type="domain" description="TonB C-terminal" evidence="2">
    <location>
        <begin position="130"/>
        <end position="240"/>
    </location>
</feature>
<dbReference type="EMBL" id="BNBA01000019">
    <property type="protein sequence ID" value="GHH55953.1"/>
    <property type="molecule type" value="Genomic_DNA"/>
</dbReference>
<proteinExistence type="predicted"/>
<reference evidence="3" key="1">
    <citation type="journal article" date="2014" name="Int. J. Syst. Evol. Microbiol.">
        <title>Complete genome sequence of Corynebacterium casei LMG S-19264T (=DSM 44701T), isolated from a smear-ripened cheese.</title>
        <authorList>
            <consortium name="US DOE Joint Genome Institute (JGI-PGF)"/>
            <person name="Walter F."/>
            <person name="Albersmeier A."/>
            <person name="Kalinowski J."/>
            <person name="Ruckert C."/>
        </authorList>
    </citation>
    <scope>NUCLEOTIDE SEQUENCE</scope>
    <source>
        <strain evidence="3">JCM 13306</strain>
    </source>
</reference>
<comment type="caution">
    <text evidence="3">The sequence shown here is derived from an EMBL/GenBank/DDBJ whole genome shotgun (WGS) entry which is preliminary data.</text>
</comment>
<feature type="chain" id="PRO_5037080036" description="TonB C-terminal domain-containing protein" evidence="1">
    <location>
        <begin position="30"/>
        <end position="294"/>
    </location>
</feature>
<name>A0A919F8V0_9XANT</name>
<dbReference type="Proteomes" id="UP000623958">
    <property type="component" value="Unassembled WGS sequence"/>
</dbReference>
<dbReference type="GO" id="GO:0055085">
    <property type="term" value="P:transmembrane transport"/>
    <property type="evidence" value="ECO:0007669"/>
    <property type="project" value="InterPro"/>
</dbReference>
<dbReference type="InterPro" id="IPR037682">
    <property type="entry name" value="TonB_C"/>
</dbReference>
<feature type="signal peptide" evidence="1">
    <location>
        <begin position="1"/>
        <end position="29"/>
    </location>
</feature>
<evidence type="ECO:0000256" key="1">
    <source>
        <dbReference type="SAM" id="SignalP"/>
    </source>
</evidence>
<reference evidence="3" key="2">
    <citation type="submission" date="2020-09" db="EMBL/GenBank/DDBJ databases">
        <authorList>
            <person name="Sun Q."/>
            <person name="Ohkuma M."/>
        </authorList>
    </citation>
    <scope>NUCLEOTIDE SEQUENCE</scope>
    <source>
        <strain evidence="3">JCM 13306</strain>
    </source>
</reference>
<keyword evidence="4" id="KW-1185">Reference proteome</keyword>
<dbReference type="AlphaFoldDB" id="A0A919F8V0"/>